<dbReference type="Proteomes" id="UP000077266">
    <property type="component" value="Unassembled WGS sequence"/>
</dbReference>
<evidence type="ECO:0000313" key="3">
    <source>
        <dbReference type="Proteomes" id="UP000077266"/>
    </source>
</evidence>
<keyword evidence="1" id="KW-0175">Coiled coil</keyword>
<feature type="coiled-coil region" evidence="1">
    <location>
        <begin position="33"/>
        <end position="74"/>
    </location>
</feature>
<evidence type="ECO:0000256" key="1">
    <source>
        <dbReference type="SAM" id="Coils"/>
    </source>
</evidence>
<name>A0A165DZS8_EXIGL</name>
<organism evidence="2 3">
    <name type="scientific">Exidia glandulosa HHB12029</name>
    <dbReference type="NCBI Taxonomy" id="1314781"/>
    <lineage>
        <taxon>Eukaryota</taxon>
        <taxon>Fungi</taxon>
        <taxon>Dikarya</taxon>
        <taxon>Basidiomycota</taxon>
        <taxon>Agaricomycotina</taxon>
        <taxon>Agaricomycetes</taxon>
        <taxon>Auriculariales</taxon>
        <taxon>Exidiaceae</taxon>
        <taxon>Exidia</taxon>
    </lineage>
</organism>
<dbReference type="OrthoDB" id="3365698at2759"/>
<protein>
    <submittedName>
        <fullName evidence="2">Uncharacterized protein</fullName>
    </submittedName>
</protein>
<dbReference type="EMBL" id="KV426177">
    <property type="protein sequence ID" value="KZV85765.1"/>
    <property type="molecule type" value="Genomic_DNA"/>
</dbReference>
<dbReference type="InParanoid" id="A0A165DZS8"/>
<gene>
    <name evidence="2" type="ORF">EXIGLDRAFT_725510</name>
</gene>
<keyword evidence="3" id="KW-1185">Reference proteome</keyword>
<dbReference type="Gene3D" id="1.20.1280.50">
    <property type="match status" value="1"/>
</dbReference>
<accession>A0A165DZS8</accession>
<proteinExistence type="predicted"/>
<reference evidence="2 3" key="1">
    <citation type="journal article" date="2016" name="Mol. Biol. Evol.">
        <title>Comparative Genomics of Early-Diverging Mushroom-Forming Fungi Provides Insights into the Origins of Lignocellulose Decay Capabilities.</title>
        <authorList>
            <person name="Nagy L.G."/>
            <person name="Riley R."/>
            <person name="Tritt A."/>
            <person name="Adam C."/>
            <person name="Daum C."/>
            <person name="Floudas D."/>
            <person name="Sun H."/>
            <person name="Yadav J.S."/>
            <person name="Pangilinan J."/>
            <person name="Larsson K.H."/>
            <person name="Matsuura K."/>
            <person name="Barry K."/>
            <person name="Labutti K."/>
            <person name="Kuo R."/>
            <person name="Ohm R.A."/>
            <person name="Bhattacharya S.S."/>
            <person name="Shirouzu T."/>
            <person name="Yoshinaga Y."/>
            <person name="Martin F.M."/>
            <person name="Grigoriev I.V."/>
            <person name="Hibbett D.S."/>
        </authorList>
    </citation>
    <scope>NUCLEOTIDE SEQUENCE [LARGE SCALE GENOMIC DNA]</scope>
    <source>
        <strain evidence="2 3">HHB12029</strain>
    </source>
</reference>
<dbReference type="AlphaFoldDB" id="A0A165DZS8"/>
<evidence type="ECO:0000313" key="2">
    <source>
        <dbReference type="EMBL" id="KZV85765.1"/>
    </source>
</evidence>
<sequence length="526" mass="59129">MSFGTNAAIRRVTEQKALLHNFKTERSRLRIERSNASIALEAAQLALDRARAELKRVEEVCDRLTSSISAEQQDIMARSLATLPVELLRAIFEEVVFAGSGEWKLDGGDDDIDDVRQESPFDLASVCRTWRRVALDTPSIWNYLVVPQLSLQEWQKQDKPVQPDKVISYLKLLVRRSKKEPLDISVWWCFEGKFTPQHHEVLQLLAGEHRRWRCLIVIAPATLPPGSNDPIWRLLYLPKPQLESVYVQDVKIHGTNDASSPAYFPDRRRLRHFVSATNNAMWIRPQPTHPSVLIRLELTIDGDMPISIVWRLLEECAPTLQVIRISATQDSDLDAPPRAPTTFPALHTLSGCGSPEGVFAHWAGCMIAPRLQTFLFEDGDISIARDFVAFTCKDIARLELRDCLLSEEAAFTLRPLTRLTTMVMEWSPLDADFLASFVDPLPGDIEGSWMCPMLSTIVLYGFQKDATATNIPLLAQVLRNRRLASVEGRPGAPARISAVECEKYCKIDPVSRLLLAAELEGDAGTS</sequence>